<comment type="caution">
    <text evidence="2">The sequence shown here is derived from an EMBL/GenBank/DDBJ whole genome shotgun (WGS) entry which is preliminary data.</text>
</comment>
<evidence type="ECO:0000313" key="3">
    <source>
        <dbReference type="Proteomes" id="UP000482960"/>
    </source>
</evidence>
<reference evidence="2 3" key="2">
    <citation type="submission" date="2020-03" db="EMBL/GenBank/DDBJ databases">
        <authorList>
            <person name="Ichikawa N."/>
            <person name="Kimura A."/>
            <person name="Kitahashi Y."/>
            <person name="Uohara A."/>
        </authorList>
    </citation>
    <scope>NUCLEOTIDE SEQUENCE [LARGE SCALE GENOMIC DNA]</scope>
    <source>
        <strain evidence="2 3">NBRC 108638</strain>
    </source>
</reference>
<feature type="compositionally biased region" description="Basic and acidic residues" evidence="1">
    <location>
        <begin position="375"/>
        <end position="386"/>
    </location>
</feature>
<keyword evidence="3" id="KW-1185">Reference proteome</keyword>
<accession>A0A6V8KVI9</accession>
<dbReference type="Proteomes" id="UP000482960">
    <property type="component" value="Unassembled WGS sequence"/>
</dbReference>
<proteinExistence type="predicted"/>
<dbReference type="AlphaFoldDB" id="A0A6V8KVI9"/>
<sequence length="395" mass="42070">MDRPAQVRLSAVVMHHPSRRDRIPALLRGCVPLDVRVVTDPDPGGPRSPLRTAKLAWAAIAPGATHHLVLQDDAVPCAGFAEQVRAAVAQRPAHGIALHTDWLSPQNGYHARRAALVGAAWAPLSPTEWAPALGFLLPATAARELAGYLAAVPDEVKDDDQMIVRFCRGRALPTVATVPHLVDNANLPTLTTGHSGVHHATVFAGSRPPPVGHWNGEPMAERVLAERSQYRHAGEYVVQLHLSRCLVRLLRPGTGEPAGHEFCWYWHDWCHLAGVSAADVTAAASVARASVDAARLAGVPARLAGEVWAAGYLLGADAASVRDRVPGGRTPACERWRRAVVTSWVRSGLADADARALSAAGLAALVELGVEAVQHGERRGRPHDSADPADSAYRS</sequence>
<dbReference type="EMBL" id="BLPG01000001">
    <property type="protein sequence ID" value="GFJ86738.1"/>
    <property type="molecule type" value="Genomic_DNA"/>
</dbReference>
<reference evidence="2 3" key="1">
    <citation type="submission" date="2020-03" db="EMBL/GenBank/DDBJ databases">
        <title>Whole genome shotgun sequence of Phytohabitans rumicis NBRC 108638.</title>
        <authorList>
            <person name="Komaki H."/>
            <person name="Tamura T."/>
        </authorList>
    </citation>
    <scope>NUCLEOTIDE SEQUENCE [LARGE SCALE GENOMIC DNA]</scope>
    <source>
        <strain evidence="2 3">NBRC 108638</strain>
    </source>
</reference>
<name>A0A6V8KVI9_9ACTN</name>
<protein>
    <submittedName>
        <fullName evidence="2">Uncharacterized protein</fullName>
    </submittedName>
</protein>
<gene>
    <name evidence="2" type="ORF">Prum_003800</name>
</gene>
<organism evidence="2 3">
    <name type="scientific">Phytohabitans rumicis</name>
    <dbReference type="NCBI Taxonomy" id="1076125"/>
    <lineage>
        <taxon>Bacteria</taxon>
        <taxon>Bacillati</taxon>
        <taxon>Actinomycetota</taxon>
        <taxon>Actinomycetes</taxon>
        <taxon>Micromonosporales</taxon>
        <taxon>Micromonosporaceae</taxon>
    </lineage>
</organism>
<evidence type="ECO:0000313" key="2">
    <source>
        <dbReference type="EMBL" id="GFJ86738.1"/>
    </source>
</evidence>
<feature type="region of interest" description="Disordered" evidence="1">
    <location>
        <begin position="375"/>
        <end position="395"/>
    </location>
</feature>
<evidence type="ECO:0000256" key="1">
    <source>
        <dbReference type="SAM" id="MobiDB-lite"/>
    </source>
</evidence>